<keyword evidence="4 6" id="KW-0067">ATP-binding</keyword>
<dbReference type="PANTHER" id="PTHR46743">
    <property type="entry name" value="TEICHOIC ACIDS EXPORT ATP-BINDING PROTEIN TAGH"/>
    <property type="match status" value="1"/>
</dbReference>
<dbReference type="OrthoDB" id="9778870at2"/>
<dbReference type="Pfam" id="PF00005">
    <property type="entry name" value="ABC_tran"/>
    <property type="match status" value="1"/>
</dbReference>
<feature type="domain" description="ABC transporter" evidence="5">
    <location>
        <begin position="5"/>
        <end position="246"/>
    </location>
</feature>
<dbReference type="PROSITE" id="PS50893">
    <property type="entry name" value="ABC_TRANSPORTER_2"/>
    <property type="match status" value="1"/>
</dbReference>
<keyword evidence="3" id="KW-0547">Nucleotide-binding</keyword>
<dbReference type="InterPro" id="IPR027417">
    <property type="entry name" value="P-loop_NTPase"/>
</dbReference>
<evidence type="ECO:0000256" key="2">
    <source>
        <dbReference type="ARBA" id="ARBA00022448"/>
    </source>
</evidence>
<dbReference type="Proteomes" id="UP000430345">
    <property type="component" value="Unassembled WGS sequence"/>
</dbReference>
<dbReference type="GO" id="GO:0140359">
    <property type="term" value="F:ABC-type transporter activity"/>
    <property type="evidence" value="ECO:0007669"/>
    <property type="project" value="InterPro"/>
</dbReference>
<dbReference type="InterPro" id="IPR003439">
    <property type="entry name" value="ABC_transporter-like_ATP-bd"/>
</dbReference>
<dbReference type="InterPro" id="IPR050683">
    <property type="entry name" value="Bact_Polysacc_Export_ATP-bd"/>
</dbReference>
<dbReference type="SMART" id="SM00382">
    <property type="entry name" value="AAA"/>
    <property type="match status" value="1"/>
</dbReference>
<organism evidence="6 7">
    <name type="scientific">Clostridium tarantellae</name>
    <dbReference type="NCBI Taxonomy" id="39493"/>
    <lineage>
        <taxon>Bacteria</taxon>
        <taxon>Bacillati</taxon>
        <taxon>Bacillota</taxon>
        <taxon>Clostridia</taxon>
        <taxon>Eubacteriales</taxon>
        <taxon>Clostridiaceae</taxon>
        <taxon>Clostridium</taxon>
    </lineage>
</organism>
<protein>
    <submittedName>
        <fullName evidence="6">ATP-binding cassette domain-containing protein</fullName>
    </submittedName>
</protein>
<dbReference type="CDD" id="cd03220">
    <property type="entry name" value="ABC_KpsT_Wzt"/>
    <property type="match status" value="1"/>
</dbReference>
<keyword evidence="2" id="KW-0813">Transport</keyword>
<evidence type="ECO:0000313" key="7">
    <source>
        <dbReference type="Proteomes" id="UP000430345"/>
    </source>
</evidence>
<proteinExistence type="inferred from homology"/>
<sequence>MTYAIKVQNLCKKYKVYDSKGSKLKKILNPFGKGKEKEFQALTDVSFQINKGEIIGIIGNNGAGKSTLLKILSGVAFQNSGTCEVNGRISSLLELGTGFNPELTGIENIYFNGSLMGLTNSEIDSVKDNIIEFADIGEFVYQPVKTYSSGMYARLAFAVAINIHPDILIVDEILSVGDIAFQKKCMEKFDEFKKQNKTIIYVSHGLETVQTYCEKAIWLEKGKVKEIGPAFDVVEHYYTTLMKAGISLDDQKGQFVKLINIEIKNKKEKFNYGDKINFKIDYEVIVDNIENPGITLELRKAYRNPCEFRHVDQFICAVNSNVDNFSIPWNKGKNSIIFTLDSIRVKEGLYYIDVIFSESQNLVSLETVEGAIDFKVNNHKHGEGFVFLDEEWRI</sequence>
<evidence type="ECO:0000256" key="1">
    <source>
        <dbReference type="ARBA" id="ARBA00005417"/>
    </source>
</evidence>
<dbReference type="InterPro" id="IPR003593">
    <property type="entry name" value="AAA+_ATPase"/>
</dbReference>
<evidence type="ECO:0000256" key="4">
    <source>
        <dbReference type="ARBA" id="ARBA00022840"/>
    </source>
</evidence>
<dbReference type="CDD" id="cd10147">
    <property type="entry name" value="Wzt_C-like"/>
    <property type="match status" value="1"/>
</dbReference>
<dbReference type="EMBL" id="WHJC01000051">
    <property type="protein sequence ID" value="MPQ43249.1"/>
    <property type="molecule type" value="Genomic_DNA"/>
</dbReference>
<dbReference type="AlphaFoldDB" id="A0A6I1MSM8"/>
<accession>A0A6I1MSM8</accession>
<evidence type="ECO:0000259" key="5">
    <source>
        <dbReference type="PROSITE" id="PS50893"/>
    </source>
</evidence>
<evidence type="ECO:0000256" key="3">
    <source>
        <dbReference type="ARBA" id="ARBA00022741"/>
    </source>
</evidence>
<dbReference type="Gene3D" id="3.40.50.300">
    <property type="entry name" value="P-loop containing nucleotide triphosphate hydrolases"/>
    <property type="match status" value="1"/>
</dbReference>
<keyword evidence="7" id="KW-1185">Reference proteome</keyword>
<reference evidence="6 7" key="1">
    <citation type="submission" date="2019-10" db="EMBL/GenBank/DDBJ databases">
        <title>The Genome Sequence of Clostridium tarantellae Isolated from Fish Brain.</title>
        <authorList>
            <person name="Bano L."/>
            <person name="Kiel M."/>
            <person name="Sales G."/>
            <person name="Doxey A.C."/>
            <person name="Mansfield M.J."/>
            <person name="Schiavone M."/>
            <person name="Rossetto O."/>
            <person name="Pirazzini M."/>
            <person name="Dobrindt U."/>
            <person name="Montecucco C."/>
        </authorList>
    </citation>
    <scope>NUCLEOTIDE SEQUENCE [LARGE SCALE GENOMIC DNA]</scope>
    <source>
        <strain evidence="6 7">DSM 3997</strain>
    </source>
</reference>
<comment type="caution">
    <text evidence="6">The sequence shown here is derived from an EMBL/GenBank/DDBJ whole genome shotgun (WGS) entry which is preliminary data.</text>
</comment>
<dbReference type="Gene3D" id="2.70.50.60">
    <property type="entry name" value="abc- transporter (atp binding component) like domain"/>
    <property type="match status" value="1"/>
</dbReference>
<evidence type="ECO:0000313" key="6">
    <source>
        <dbReference type="EMBL" id="MPQ43249.1"/>
    </source>
</evidence>
<name>A0A6I1MSM8_9CLOT</name>
<dbReference type="GO" id="GO:0016887">
    <property type="term" value="F:ATP hydrolysis activity"/>
    <property type="evidence" value="ECO:0007669"/>
    <property type="project" value="InterPro"/>
</dbReference>
<dbReference type="SUPFAM" id="SSF52540">
    <property type="entry name" value="P-loop containing nucleoside triphosphate hydrolases"/>
    <property type="match status" value="1"/>
</dbReference>
<gene>
    <name evidence="6" type="ORF">GBZ86_05660</name>
</gene>
<dbReference type="GO" id="GO:0005524">
    <property type="term" value="F:ATP binding"/>
    <property type="evidence" value="ECO:0007669"/>
    <property type="project" value="UniProtKB-KW"/>
</dbReference>
<dbReference type="InterPro" id="IPR015860">
    <property type="entry name" value="ABC_transpr_TagH-like"/>
</dbReference>
<comment type="similarity">
    <text evidence="1">Belongs to the ABC transporter superfamily.</text>
</comment>
<dbReference type="GO" id="GO:0016020">
    <property type="term" value="C:membrane"/>
    <property type="evidence" value="ECO:0007669"/>
    <property type="project" value="InterPro"/>
</dbReference>
<dbReference type="PANTHER" id="PTHR46743:SF2">
    <property type="entry name" value="TEICHOIC ACIDS EXPORT ATP-BINDING PROTEIN TAGH"/>
    <property type="match status" value="1"/>
</dbReference>
<dbReference type="InterPro" id="IPR029439">
    <property type="entry name" value="Wzt_C"/>
</dbReference>
<dbReference type="RefSeq" id="WP_152888601.1">
    <property type="nucleotide sequence ID" value="NZ_WHJC01000051.1"/>
</dbReference>